<dbReference type="InterPro" id="IPR036388">
    <property type="entry name" value="WH-like_DNA-bd_sf"/>
</dbReference>
<dbReference type="eggNOG" id="COG1846">
    <property type="taxonomic scope" value="Bacteria"/>
</dbReference>
<protein>
    <submittedName>
        <fullName evidence="2">MarR family transcriptional regulator</fullName>
    </submittedName>
</protein>
<dbReference type="Proteomes" id="UP000000328">
    <property type="component" value="Chromosome"/>
</dbReference>
<sequence>MRALVADEGVVLWGRVVNLHRALNTLLHADIRAATGLDGTEFEFLLRLARFPGPRTHASMVAARMGYSSAGTTKLVARLEDKGVIRRERDPQDGRAFRVALTDAGQAALRAGLKAHIPRLDAEMINRLTAAQRRQLQDLLRRIDPGETTGTPGRETR</sequence>
<dbReference type="KEGG" id="amd:AMED_5502"/>
<dbReference type="GO" id="GO:0003700">
    <property type="term" value="F:DNA-binding transcription factor activity"/>
    <property type="evidence" value="ECO:0007669"/>
    <property type="project" value="InterPro"/>
</dbReference>
<feature type="domain" description="HTH marR-type" evidence="1">
    <location>
        <begin position="1"/>
        <end position="145"/>
    </location>
</feature>
<dbReference type="HOGENOM" id="CLU_083287_4_2_11"/>
<dbReference type="Pfam" id="PF12802">
    <property type="entry name" value="MarR_2"/>
    <property type="match status" value="1"/>
</dbReference>
<dbReference type="EMBL" id="CP002000">
    <property type="protein sequence ID" value="ADJ47260.1"/>
    <property type="molecule type" value="Genomic_DNA"/>
</dbReference>
<dbReference type="GO" id="GO:0006950">
    <property type="term" value="P:response to stress"/>
    <property type="evidence" value="ECO:0007669"/>
    <property type="project" value="TreeGrafter"/>
</dbReference>
<dbReference type="InterPro" id="IPR039422">
    <property type="entry name" value="MarR/SlyA-like"/>
</dbReference>
<evidence type="ECO:0000313" key="3">
    <source>
        <dbReference type="Proteomes" id="UP000000328"/>
    </source>
</evidence>
<dbReference type="InterPro" id="IPR000835">
    <property type="entry name" value="HTH_MarR-typ"/>
</dbReference>
<organism evidence="2 3">
    <name type="scientific">Amycolatopsis mediterranei (strain U-32)</name>
    <dbReference type="NCBI Taxonomy" id="749927"/>
    <lineage>
        <taxon>Bacteria</taxon>
        <taxon>Bacillati</taxon>
        <taxon>Actinomycetota</taxon>
        <taxon>Actinomycetes</taxon>
        <taxon>Pseudonocardiales</taxon>
        <taxon>Pseudonocardiaceae</taxon>
        <taxon>Amycolatopsis</taxon>
    </lineage>
</organism>
<dbReference type="PROSITE" id="PS50995">
    <property type="entry name" value="HTH_MARR_2"/>
    <property type="match status" value="1"/>
</dbReference>
<evidence type="ECO:0000313" key="2">
    <source>
        <dbReference type="EMBL" id="ADJ47260.1"/>
    </source>
</evidence>
<name>A0A0H3D8G0_AMYMU</name>
<dbReference type="PATRIC" id="fig|749927.5.peg.5707"/>
<dbReference type="SMART" id="SM00347">
    <property type="entry name" value="HTH_MARR"/>
    <property type="match status" value="1"/>
</dbReference>
<proteinExistence type="predicted"/>
<dbReference type="InterPro" id="IPR036390">
    <property type="entry name" value="WH_DNA-bd_sf"/>
</dbReference>
<dbReference type="Gene3D" id="1.10.10.10">
    <property type="entry name" value="Winged helix-like DNA-binding domain superfamily/Winged helix DNA-binding domain"/>
    <property type="match status" value="1"/>
</dbReference>
<dbReference type="SUPFAM" id="SSF46785">
    <property type="entry name" value="Winged helix' DNA-binding domain"/>
    <property type="match status" value="1"/>
</dbReference>
<evidence type="ECO:0000259" key="1">
    <source>
        <dbReference type="PROSITE" id="PS50995"/>
    </source>
</evidence>
<dbReference type="OrthoDB" id="5506299at2"/>
<accession>A0A0H3D8G0</accession>
<dbReference type="PRINTS" id="PR00598">
    <property type="entry name" value="HTHMARR"/>
</dbReference>
<gene>
    <name evidence="2" type="primary">marR</name>
    <name evidence="2" type="ordered locus">AMED_5502</name>
</gene>
<reference evidence="2 3" key="1">
    <citation type="journal article" date="2010" name="Cell Res.">
        <title>Complete genome sequence of the rifamycin SV-producing Amycolatopsis mediterranei U32 revealed its genetic characteristics in phylogeny and metabolism.</title>
        <authorList>
            <person name="Zhao W."/>
            <person name="Zhong Y."/>
            <person name="Yuan H."/>
            <person name="Wang J."/>
            <person name="Zheng H."/>
            <person name="Wang Y."/>
            <person name="Cen X."/>
            <person name="Xu F."/>
            <person name="Bai J."/>
            <person name="Han X."/>
            <person name="Lu G."/>
            <person name="Zhu Y."/>
            <person name="Shao Z."/>
            <person name="Yan H."/>
            <person name="Li C."/>
            <person name="Peng N."/>
            <person name="Zhang Z."/>
            <person name="Zhang Y."/>
            <person name="Lin W."/>
            <person name="Fan Y."/>
            <person name="Qin Z."/>
            <person name="Hu Y."/>
            <person name="Zhu B."/>
            <person name="Wang S."/>
            <person name="Ding X."/>
            <person name="Zhao G.P."/>
        </authorList>
    </citation>
    <scope>NUCLEOTIDE SEQUENCE [LARGE SCALE GENOMIC DNA]</scope>
    <source>
        <strain evidence="3">U-32</strain>
    </source>
</reference>
<dbReference type="PANTHER" id="PTHR33164">
    <property type="entry name" value="TRANSCRIPTIONAL REGULATOR, MARR FAMILY"/>
    <property type="match status" value="1"/>
</dbReference>
<dbReference type="PANTHER" id="PTHR33164:SF43">
    <property type="entry name" value="HTH-TYPE TRANSCRIPTIONAL REPRESSOR YETL"/>
    <property type="match status" value="1"/>
</dbReference>
<dbReference type="AlphaFoldDB" id="A0A0H3D8G0"/>